<evidence type="ECO:0000313" key="2">
    <source>
        <dbReference type="Proteomes" id="UP000007129"/>
    </source>
</evidence>
<comment type="caution">
    <text evidence="1">The sequence shown here is derived from an EMBL/GenBank/DDBJ whole genome shotgun (WGS) entry which is preliminary data.</text>
</comment>
<organism evidence="1 2">
    <name type="scientific">Macrophomina phaseolina (strain MS6)</name>
    <name type="common">Charcoal rot fungus</name>
    <dbReference type="NCBI Taxonomy" id="1126212"/>
    <lineage>
        <taxon>Eukaryota</taxon>
        <taxon>Fungi</taxon>
        <taxon>Dikarya</taxon>
        <taxon>Ascomycota</taxon>
        <taxon>Pezizomycotina</taxon>
        <taxon>Dothideomycetes</taxon>
        <taxon>Dothideomycetes incertae sedis</taxon>
        <taxon>Botryosphaeriales</taxon>
        <taxon>Botryosphaeriaceae</taxon>
        <taxon>Macrophomina</taxon>
    </lineage>
</organism>
<sequence length="112" mass="12042">MRGCNNKGGERLERSMTNRYDVGQTAICGNLLCSVSPHRAWLVVHLARYVIPALVGGLIVISSLPVLEAVDTSSTTGATECRHVTGTNASVHGPLSQEVLRDRKSFGSCVKY</sequence>
<dbReference type="HOGENOM" id="CLU_2146340_0_0_1"/>
<dbReference type="Proteomes" id="UP000007129">
    <property type="component" value="Unassembled WGS sequence"/>
</dbReference>
<dbReference type="InParanoid" id="K2RSD7"/>
<protein>
    <submittedName>
        <fullName evidence="1">Uncharacterized protein</fullName>
    </submittedName>
</protein>
<reference evidence="1 2" key="1">
    <citation type="journal article" date="2012" name="BMC Genomics">
        <title>Tools to kill: Genome of one of the most destructive plant pathogenic fungi Macrophomina phaseolina.</title>
        <authorList>
            <person name="Islam M.S."/>
            <person name="Haque M.S."/>
            <person name="Islam M.M."/>
            <person name="Emdad E.M."/>
            <person name="Halim A."/>
            <person name="Hossen Q.M.M."/>
            <person name="Hossain M.Z."/>
            <person name="Ahmed B."/>
            <person name="Rahim S."/>
            <person name="Rahman M.S."/>
            <person name="Alam M.M."/>
            <person name="Hou S."/>
            <person name="Wan X."/>
            <person name="Saito J.A."/>
            <person name="Alam M."/>
        </authorList>
    </citation>
    <scope>NUCLEOTIDE SEQUENCE [LARGE SCALE GENOMIC DNA]</scope>
    <source>
        <strain evidence="1 2">MS6</strain>
    </source>
</reference>
<dbReference type="EMBL" id="AHHD01000416">
    <property type="protein sequence ID" value="EKG13144.1"/>
    <property type="molecule type" value="Genomic_DNA"/>
</dbReference>
<accession>K2RSD7</accession>
<name>K2RSD7_MACPH</name>
<dbReference type="AlphaFoldDB" id="K2RSD7"/>
<proteinExistence type="predicted"/>
<evidence type="ECO:0000313" key="1">
    <source>
        <dbReference type="EMBL" id="EKG13144.1"/>
    </source>
</evidence>
<gene>
    <name evidence="1" type="ORF">MPH_09719</name>
</gene>
<dbReference type="VEuPathDB" id="FungiDB:MPH_09719"/>